<keyword evidence="1" id="KW-0560">Oxidoreductase</keyword>
<evidence type="ECO:0000259" key="2">
    <source>
        <dbReference type="Pfam" id="PF07993"/>
    </source>
</evidence>
<keyword evidence="1" id="KW-0443">Lipid metabolism</keyword>
<dbReference type="InterPro" id="IPR026055">
    <property type="entry name" value="FAR"/>
</dbReference>
<reference evidence="3" key="1">
    <citation type="submission" date="2020-11" db="EMBL/GenBank/DDBJ databases">
        <authorList>
            <person name="Tran Van P."/>
        </authorList>
    </citation>
    <scope>NUCLEOTIDE SEQUENCE</scope>
</reference>
<sequence>MGKVLVEKLLRSCSDVKNIYVLLRTKKGLNARSRLDELLNTKIFEKIREENPKALNKIVAIQGDITLNSLGISESDLNLLTSDVSIVFHSAATVKFDE</sequence>
<gene>
    <name evidence="3" type="ORF">OSB1V03_LOCUS22548</name>
</gene>
<evidence type="ECO:0000313" key="3">
    <source>
        <dbReference type="EMBL" id="CAD7649769.1"/>
    </source>
</evidence>
<feature type="non-terminal residue" evidence="3">
    <location>
        <position position="98"/>
    </location>
</feature>
<dbReference type="GO" id="GO:0102965">
    <property type="term" value="F:alcohol-forming long-chain fatty acyl-CoA reductase activity"/>
    <property type="evidence" value="ECO:0007669"/>
    <property type="project" value="UniProtKB-EC"/>
</dbReference>
<comment type="catalytic activity">
    <reaction evidence="1">
        <text>a long-chain fatty acyl-CoA + 2 NADPH + 2 H(+) = a long-chain primary fatty alcohol + 2 NADP(+) + CoA</text>
        <dbReference type="Rhea" id="RHEA:52716"/>
        <dbReference type="ChEBI" id="CHEBI:15378"/>
        <dbReference type="ChEBI" id="CHEBI:57287"/>
        <dbReference type="ChEBI" id="CHEBI:57783"/>
        <dbReference type="ChEBI" id="CHEBI:58349"/>
        <dbReference type="ChEBI" id="CHEBI:77396"/>
        <dbReference type="ChEBI" id="CHEBI:83139"/>
        <dbReference type="EC" id="1.2.1.84"/>
    </reaction>
</comment>
<dbReference type="GO" id="GO:0080019">
    <property type="term" value="F:alcohol-forming very long-chain fatty acyl-CoA reductase activity"/>
    <property type="evidence" value="ECO:0007669"/>
    <property type="project" value="InterPro"/>
</dbReference>
<dbReference type="GO" id="GO:0005777">
    <property type="term" value="C:peroxisome"/>
    <property type="evidence" value="ECO:0007669"/>
    <property type="project" value="TreeGrafter"/>
</dbReference>
<dbReference type="EC" id="1.2.1.84" evidence="1"/>
<dbReference type="PANTHER" id="PTHR11011:SF116">
    <property type="entry name" value="FATTY ACYL-COA REDUCTASE CG5065-RELATED"/>
    <property type="match status" value="1"/>
</dbReference>
<evidence type="ECO:0000256" key="1">
    <source>
        <dbReference type="RuleBase" id="RU363097"/>
    </source>
</evidence>
<comment type="similarity">
    <text evidence="1">Belongs to the fatty acyl-CoA reductase family.</text>
</comment>
<proteinExistence type="inferred from homology"/>
<dbReference type="InterPro" id="IPR013120">
    <property type="entry name" value="FAR_NAD-bd"/>
</dbReference>
<accession>A0A7R9M020</accession>
<feature type="domain" description="Thioester reductase (TE)" evidence="2">
    <location>
        <begin position="1"/>
        <end position="98"/>
    </location>
</feature>
<name>A0A7R9M020_9ACAR</name>
<dbReference type="EMBL" id="CAJPIZ010049006">
    <property type="protein sequence ID" value="CAG2122602.1"/>
    <property type="molecule type" value="Genomic_DNA"/>
</dbReference>
<dbReference type="GO" id="GO:0035336">
    <property type="term" value="P:long-chain fatty-acyl-CoA metabolic process"/>
    <property type="evidence" value="ECO:0007669"/>
    <property type="project" value="TreeGrafter"/>
</dbReference>
<dbReference type="OrthoDB" id="429813at2759"/>
<evidence type="ECO:0000313" key="4">
    <source>
        <dbReference type="Proteomes" id="UP000759131"/>
    </source>
</evidence>
<dbReference type="Proteomes" id="UP000759131">
    <property type="component" value="Unassembled WGS sequence"/>
</dbReference>
<dbReference type="AlphaFoldDB" id="A0A7R9M020"/>
<keyword evidence="4" id="KW-1185">Reference proteome</keyword>
<dbReference type="PANTHER" id="PTHR11011">
    <property type="entry name" value="MALE STERILITY PROTEIN 2-RELATED"/>
    <property type="match status" value="1"/>
</dbReference>
<dbReference type="EMBL" id="OC903581">
    <property type="protein sequence ID" value="CAD7649769.1"/>
    <property type="molecule type" value="Genomic_DNA"/>
</dbReference>
<keyword evidence="1" id="KW-0444">Lipid biosynthesis</keyword>
<dbReference type="Pfam" id="PF07993">
    <property type="entry name" value="NAD_binding_4"/>
    <property type="match status" value="1"/>
</dbReference>
<organism evidence="3">
    <name type="scientific">Medioppia subpectinata</name>
    <dbReference type="NCBI Taxonomy" id="1979941"/>
    <lineage>
        <taxon>Eukaryota</taxon>
        <taxon>Metazoa</taxon>
        <taxon>Ecdysozoa</taxon>
        <taxon>Arthropoda</taxon>
        <taxon>Chelicerata</taxon>
        <taxon>Arachnida</taxon>
        <taxon>Acari</taxon>
        <taxon>Acariformes</taxon>
        <taxon>Sarcoptiformes</taxon>
        <taxon>Oribatida</taxon>
        <taxon>Brachypylina</taxon>
        <taxon>Oppioidea</taxon>
        <taxon>Oppiidae</taxon>
        <taxon>Medioppia</taxon>
    </lineage>
</organism>
<comment type="function">
    <text evidence="1">Catalyzes the reduction of fatty acyl-CoA to fatty alcohols.</text>
</comment>
<dbReference type="Gene3D" id="3.40.50.720">
    <property type="entry name" value="NAD(P)-binding Rossmann-like Domain"/>
    <property type="match status" value="1"/>
</dbReference>
<protein>
    <recommendedName>
        <fullName evidence="1">Fatty acyl-CoA reductase</fullName>
        <ecNumber evidence="1">1.2.1.84</ecNumber>
    </recommendedName>
</protein>
<keyword evidence="1" id="KW-0521">NADP</keyword>